<feature type="compositionally biased region" description="Basic residues" evidence="22">
    <location>
        <begin position="389"/>
        <end position="403"/>
    </location>
</feature>
<sequence length="990" mass="111594">MGKPFWPNVTGSTVKKARVYTTKKNRKKIQYNTRVVDDTWERMCKFNLGDVSPFSLDDSPVVKRLDARTDGQEESPVWSKDGGLCGEEAVKRGGPSPCKDVTSDWNNRTAPSSNKENNLKHKKKTRRVQNALDMSSDSDFLPSQKRKRKAPARQKKACSKKGTKKARTKAPVKTGQYSSNSEVQGKGANHSGLGHVISQKSMNFSNTWGEDETSPTYNNVLGDASLQNDKSSSSHAHNSSFFDELVRQRLDKFVTRDRKANTPPFFASPLDGTPSQAQRESGSTAQLESPSVDCMEPPVVMLSNISNTSNRELMENIDVVLAKVSSDSSEVLGSPKELSSAEFVVPESPIEEDASELCAELSPEATLFRTSTPCKQDHANNLRQESKRKPQGTRKQPSRRTKQSKGEADAPPPKRRRAKSRTTEDDGHDSNPRKVAKTKPSQGTRKQPARRTKQSKRDADAPPPMRHRAKSRITEDDGHDSESCHGNTTSKDRTLRTRQKKKSSKSVTPCSVIMSRLSEDDIQRLSAAGNRTSRRKKQSGNVRECQKDVKKGKNNKRTSAQQRQKSSTDDCFKTPKTPALRAVFTPNTRDLSTPGCRVTPTSSRRAKSPGSGVKQTPLRGSAGIPSRTQSNIMSPLFKKAVQNRLRMSPKEKLLLHCEQERILTFQECIPSETMKKCKKIGEGVFGEVFQTTKENGDKVAIKIIPIEGDFLVNDEPQKKFDEILPEIIISRELSELKHGTRNQTSGFTPLHRVCLVQGTWPKHLLSMWDQWHKERKEGSENDRPDMFPDSQLFIVMEFADGGCDLEHYQFHSLSQGKAVLHQICVALAVAEEALEFEHRDLHWGNVLVKKMDSGEKISTHRLNGEEVCIPTSGLEVNIIDFTLSRMQKDGQPLYCDLSADPTLFTGEGDYQFDIYRKMKEENQNDWKRHHPFTNVLWLDYLASKLLTKKFKSSKKCLKPWEQKFQTFRKEVLKCRTVAQVLKECQLFKDK</sequence>
<evidence type="ECO:0000256" key="7">
    <source>
        <dbReference type="ARBA" id="ARBA00022490"/>
    </source>
</evidence>
<reference evidence="25" key="2">
    <citation type="submission" date="2025-08" db="UniProtKB">
        <authorList>
            <consortium name="RefSeq"/>
        </authorList>
    </citation>
    <scope>IDENTIFICATION</scope>
    <source>
        <strain evidence="25">S238N-H82</strain>
        <tissue evidence="25">Testes</tissue>
    </source>
</reference>
<evidence type="ECO:0000256" key="11">
    <source>
        <dbReference type="ARBA" id="ARBA00022741"/>
    </source>
</evidence>
<evidence type="ECO:0000256" key="5">
    <source>
        <dbReference type="ARBA" id="ARBA00012513"/>
    </source>
</evidence>
<comment type="subcellular location">
    <subcellularLocation>
        <location evidence="4">Chromosome</location>
    </subcellularLocation>
    <subcellularLocation>
        <location evidence="3">Cytoplasm</location>
        <location evidence="3">Cytoskeleton</location>
        <location evidence="3">Spindle</location>
    </subcellularLocation>
    <subcellularLocation>
        <location evidence="2">Nucleus</location>
    </subcellularLocation>
</comment>
<evidence type="ECO:0000256" key="16">
    <source>
        <dbReference type="ARBA" id="ARBA00047899"/>
    </source>
</evidence>
<keyword evidence="7" id="KW-0963">Cytoplasm</keyword>
<dbReference type="PROSITE" id="PS00107">
    <property type="entry name" value="PROTEIN_KINASE_ATP"/>
    <property type="match status" value="1"/>
</dbReference>
<feature type="domain" description="Protein kinase" evidence="23">
    <location>
        <begin position="674"/>
        <end position="990"/>
    </location>
</feature>
<dbReference type="Pfam" id="PF12330">
    <property type="entry name" value="Haspin_kinase"/>
    <property type="match status" value="1"/>
</dbReference>
<dbReference type="PANTHER" id="PTHR24419:SF18">
    <property type="entry name" value="SERINE_THREONINE-PROTEIN KINASE HASPIN"/>
    <property type="match status" value="1"/>
</dbReference>
<evidence type="ECO:0000256" key="6">
    <source>
        <dbReference type="ARBA" id="ARBA00022454"/>
    </source>
</evidence>
<proteinExistence type="predicted"/>
<feature type="compositionally biased region" description="Basic and acidic residues" evidence="22">
    <location>
        <begin position="421"/>
        <end position="432"/>
    </location>
</feature>
<evidence type="ECO:0000256" key="13">
    <source>
        <dbReference type="ARBA" id="ARBA00022840"/>
    </source>
</evidence>
<evidence type="ECO:0000256" key="20">
    <source>
        <dbReference type="ARBA" id="ARBA00081741"/>
    </source>
</evidence>
<name>A0A9J7KXI4_BRAFL</name>
<evidence type="ECO:0000256" key="21">
    <source>
        <dbReference type="PROSITE-ProRule" id="PRU10141"/>
    </source>
</evidence>
<keyword evidence="11 21" id="KW-0547">Nucleotide-binding</keyword>
<keyword evidence="13 21" id="KW-0067">ATP-binding</keyword>
<feature type="compositionally biased region" description="Polar residues" evidence="22">
    <location>
        <begin position="273"/>
        <end position="289"/>
    </location>
</feature>
<keyword evidence="14" id="KW-0206">Cytoskeleton</keyword>
<dbReference type="SMART" id="SM01331">
    <property type="entry name" value="DUF3635"/>
    <property type="match status" value="1"/>
</dbReference>
<feature type="compositionally biased region" description="Polar residues" evidence="22">
    <location>
        <begin position="103"/>
        <end position="116"/>
    </location>
</feature>
<evidence type="ECO:0000256" key="10">
    <source>
        <dbReference type="ARBA" id="ARBA00022679"/>
    </source>
</evidence>
<dbReference type="GO" id="GO:0005524">
    <property type="term" value="F:ATP binding"/>
    <property type="evidence" value="ECO:0007669"/>
    <property type="project" value="UniProtKB-UniRule"/>
</dbReference>
<organism evidence="24 25">
    <name type="scientific">Branchiostoma floridae</name>
    <name type="common">Florida lancelet</name>
    <name type="synonym">Amphioxus</name>
    <dbReference type="NCBI Taxonomy" id="7739"/>
    <lineage>
        <taxon>Eukaryota</taxon>
        <taxon>Metazoa</taxon>
        <taxon>Chordata</taxon>
        <taxon>Cephalochordata</taxon>
        <taxon>Leptocardii</taxon>
        <taxon>Amphioxiformes</taxon>
        <taxon>Branchiostomatidae</taxon>
        <taxon>Branchiostoma</taxon>
    </lineage>
</organism>
<dbReference type="GO" id="GO:0005634">
    <property type="term" value="C:nucleus"/>
    <property type="evidence" value="ECO:0000318"/>
    <property type="project" value="GO_Central"/>
</dbReference>
<keyword evidence="6" id="KW-0158">Chromosome</keyword>
<evidence type="ECO:0000256" key="9">
    <source>
        <dbReference type="ARBA" id="ARBA00022553"/>
    </source>
</evidence>
<dbReference type="OrthoDB" id="21018at2759"/>
<dbReference type="GO" id="GO:0005819">
    <property type="term" value="C:spindle"/>
    <property type="evidence" value="ECO:0007669"/>
    <property type="project" value="UniProtKB-SubCell"/>
</dbReference>
<evidence type="ECO:0000256" key="4">
    <source>
        <dbReference type="ARBA" id="ARBA00004286"/>
    </source>
</evidence>
<evidence type="ECO:0000256" key="19">
    <source>
        <dbReference type="ARBA" id="ARBA00069281"/>
    </source>
</evidence>
<dbReference type="GO" id="GO:0000278">
    <property type="term" value="P:mitotic cell cycle"/>
    <property type="evidence" value="ECO:0000318"/>
    <property type="project" value="GO_Central"/>
</dbReference>
<evidence type="ECO:0000313" key="25">
    <source>
        <dbReference type="RefSeq" id="XP_035672116.1"/>
    </source>
</evidence>
<feature type="binding site" evidence="21">
    <location>
        <position position="702"/>
    </location>
    <ligand>
        <name>ATP</name>
        <dbReference type="ChEBI" id="CHEBI:30616"/>
    </ligand>
</feature>
<dbReference type="FunFam" id="3.30.200.20:FF:000409">
    <property type="entry name" value="serine/threonine-protein kinase haspin"/>
    <property type="match status" value="1"/>
</dbReference>
<evidence type="ECO:0000256" key="15">
    <source>
        <dbReference type="ARBA" id="ARBA00023242"/>
    </source>
</evidence>
<comment type="cofactor">
    <cofactor evidence="1">
        <name>Mg(2+)</name>
        <dbReference type="ChEBI" id="CHEBI:18420"/>
    </cofactor>
</comment>
<protein>
    <recommendedName>
        <fullName evidence="19">Serine/threonine-protein kinase haspin</fullName>
        <ecNumber evidence="5">2.7.11.1</ecNumber>
    </recommendedName>
    <alternativeName>
        <fullName evidence="20">Germ cell-specific gene 2 protein</fullName>
    </alternativeName>
</protein>
<dbReference type="InterPro" id="IPR017441">
    <property type="entry name" value="Protein_kinase_ATP_BS"/>
</dbReference>
<keyword evidence="9" id="KW-0597">Phosphoprotein</keyword>
<dbReference type="GO" id="GO:0035556">
    <property type="term" value="P:intracellular signal transduction"/>
    <property type="evidence" value="ECO:0000318"/>
    <property type="project" value="GO_Central"/>
</dbReference>
<feature type="region of interest" description="Disordered" evidence="22">
    <location>
        <begin position="326"/>
        <end position="629"/>
    </location>
</feature>
<dbReference type="GO" id="GO:0072354">
    <property type="term" value="F:histone H3T3 kinase activity"/>
    <property type="evidence" value="ECO:0000318"/>
    <property type="project" value="GO_Central"/>
</dbReference>
<dbReference type="InterPro" id="IPR011009">
    <property type="entry name" value="Kinase-like_dom_sf"/>
</dbReference>
<dbReference type="PANTHER" id="PTHR24419">
    <property type="entry name" value="INTERLEUKIN-1 RECEPTOR-ASSOCIATED KINASE"/>
    <property type="match status" value="1"/>
</dbReference>
<dbReference type="FunFam" id="1.10.510.10:FF:000401">
    <property type="entry name" value="serine/threonine-protein kinase haspin"/>
    <property type="match status" value="1"/>
</dbReference>
<dbReference type="InterPro" id="IPR000719">
    <property type="entry name" value="Prot_kinase_dom"/>
</dbReference>
<keyword evidence="10" id="KW-0808">Transferase</keyword>
<keyword evidence="24" id="KW-1185">Reference proteome</keyword>
<evidence type="ECO:0000256" key="14">
    <source>
        <dbReference type="ARBA" id="ARBA00023212"/>
    </source>
</evidence>
<evidence type="ECO:0000256" key="1">
    <source>
        <dbReference type="ARBA" id="ARBA00001946"/>
    </source>
</evidence>
<dbReference type="Gene3D" id="1.10.510.10">
    <property type="entry name" value="Transferase(Phosphotransferase) domain 1"/>
    <property type="match status" value="1"/>
</dbReference>
<dbReference type="GO" id="GO:1901991">
    <property type="term" value="P:negative regulation of mitotic cell cycle phase transition"/>
    <property type="evidence" value="ECO:0007669"/>
    <property type="project" value="UniProtKB-ARBA"/>
</dbReference>
<keyword evidence="8" id="KW-0723">Serine/threonine-protein kinase</keyword>
<evidence type="ECO:0000256" key="8">
    <source>
        <dbReference type="ARBA" id="ARBA00022527"/>
    </source>
</evidence>
<dbReference type="GeneID" id="118413077"/>
<reference evidence="24" key="1">
    <citation type="journal article" date="2020" name="Nat. Ecol. Evol.">
        <title>Deeply conserved synteny resolves early events in vertebrate evolution.</title>
        <authorList>
            <person name="Simakov O."/>
            <person name="Marletaz F."/>
            <person name="Yue J.X."/>
            <person name="O'Connell B."/>
            <person name="Jenkins J."/>
            <person name="Brandt A."/>
            <person name="Calef R."/>
            <person name="Tung C.H."/>
            <person name="Huang T.K."/>
            <person name="Schmutz J."/>
            <person name="Satoh N."/>
            <person name="Yu J.K."/>
            <person name="Putnam N.H."/>
            <person name="Green R.E."/>
            <person name="Rokhsar D.S."/>
        </authorList>
    </citation>
    <scope>NUCLEOTIDE SEQUENCE [LARGE SCALE GENOMIC DNA]</scope>
    <source>
        <strain evidence="24">S238N-H82</strain>
    </source>
</reference>
<dbReference type="KEGG" id="bfo:118413077"/>
<keyword evidence="12" id="KW-0418">Kinase</keyword>
<comment type="catalytic activity">
    <reaction evidence="16">
        <text>L-threonyl-[protein] + ATP = O-phospho-L-threonyl-[protein] + ADP + H(+)</text>
        <dbReference type="Rhea" id="RHEA:46608"/>
        <dbReference type="Rhea" id="RHEA-COMP:11060"/>
        <dbReference type="Rhea" id="RHEA-COMP:11605"/>
        <dbReference type="ChEBI" id="CHEBI:15378"/>
        <dbReference type="ChEBI" id="CHEBI:30013"/>
        <dbReference type="ChEBI" id="CHEBI:30616"/>
        <dbReference type="ChEBI" id="CHEBI:61977"/>
        <dbReference type="ChEBI" id="CHEBI:456216"/>
        <dbReference type="EC" id="2.7.11.1"/>
    </reaction>
</comment>
<keyword evidence="15" id="KW-0539">Nucleus</keyword>
<comment type="function">
    <text evidence="18">Serine/threonine-protein kinase that phosphorylates histone H3 at 'Thr-3' (H3T3ph) during mitosis. May act through H3T3ph to both position and modulate activation of AURKB and other components of the chromosomal passenger complex (CPC) at centromeres to ensure proper chromatid cohesion, metaphase alignment and normal progression through the cell cycle.</text>
</comment>
<evidence type="ECO:0000256" key="18">
    <source>
        <dbReference type="ARBA" id="ARBA00053811"/>
    </source>
</evidence>
<evidence type="ECO:0000256" key="2">
    <source>
        <dbReference type="ARBA" id="ARBA00004123"/>
    </source>
</evidence>
<feature type="compositionally biased region" description="Basic and acidic residues" evidence="22">
    <location>
        <begin position="472"/>
        <end position="483"/>
    </location>
</feature>
<evidence type="ECO:0000259" key="23">
    <source>
        <dbReference type="PROSITE" id="PS50011"/>
    </source>
</evidence>
<evidence type="ECO:0000256" key="17">
    <source>
        <dbReference type="ARBA" id="ARBA00048679"/>
    </source>
</evidence>
<comment type="catalytic activity">
    <reaction evidence="17">
        <text>L-seryl-[protein] + ATP = O-phospho-L-seryl-[protein] + ADP + H(+)</text>
        <dbReference type="Rhea" id="RHEA:17989"/>
        <dbReference type="Rhea" id="RHEA-COMP:9863"/>
        <dbReference type="Rhea" id="RHEA-COMP:11604"/>
        <dbReference type="ChEBI" id="CHEBI:15378"/>
        <dbReference type="ChEBI" id="CHEBI:29999"/>
        <dbReference type="ChEBI" id="CHEBI:30616"/>
        <dbReference type="ChEBI" id="CHEBI:83421"/>
        <dbReference type="ChEBI" id="CHEBI:456216"/>
        <dbReference type="EC" id="2.7.11.1"/>
    </reaction>
</comment>
<dbReference type="RefSeq" id="XP_035672116.1">
    <property type="nucleotide sequence ID" value="XM_035816223.1"/>
</dbReference>
<evidence type="ECO:0000256" key="12">
    <source>
        <dbReference type="ARBA" id="ARBA00022777"/>
    </source>
</evidence>
<feature type="compositionally biased region" description="Basic residues" evidence="22">
    <location>
        <begin position="144"/>
        <end position="170"/>
    </location>
</feature>
<dbReference type="SMART" id="SM00220">
    <property type="entry name" value="S_TKc"/>
    <property type="match status" value="1"/>
</dbReference>
<dbReference type="Gene3D" id="3.30.200.20">
    <property type="entry name" value="Phosphorylase Kinase, domain 1"/>
    <property type="match status" value="1"/>
</dbReference>
<evidence type="ECO:0000313" key="24">
    <source>
        <dbReference type="Proteomes" id="UP000001554"/>
    </source>
</evidence>
<evidence type="ECO:0000256" key="3">
    <source>
        <dbReference type="ARBA" id="ARBA00004186"/>
    </source>
</evidence>
<accession>A0A9J7KXI4</accession>
<dbReference type="EC" id="2.7.11.1" evidence="5"/>
<dbReference type="InterPro" id="IPR024604">
    <property type="entry name" value="GSG2_C"/>
</dbReference>
<dbReference type="Proteomes" id="UP000001554">
    <property type="component" value="Chromosome 4"/>
</dbReference>
<dbReference type="GO" id="GO:0005737">
    <property type="term" value="C:cytoplasm"/>
    <property type="evidence" value="ECO:0000318"/>
    <property type="project" value="GO_Central"/>
</dbReference>
<feature type="region of interest" description="Disordered" evidence="22">
    <location>
        <begin position="256"/>
        <end position="291"/>
    </location>
</feature>
<dbReference type="AlphaFoldDB" id="A0A9J7KXI4"/>
<dbReference type="GO" id="GO:0005694">
    <property type="term" value="C:chromosome"/>
    <property type="evidence" value="ECO:0007669"/>
    <property type="project" value="UniProtKB-SubCell"/>
</dbReference>
<dbReference type="SUPFAM" id="SSF56112">
    <property type="entry name" value="Protein kinase-like (PK-like)"/>
    <property type="match status" value="1"/>
</dbReference>
<feature type="region of interest" description="Disordered" evidence="22">
    <location>
        <begin position="66"/>
        <end position="192"/>
    </location>
</feature>
<evidence type="ECO:0000256" key="22">
    <source>
        <dbReference type="SAM" id="MobiDB-lite"/>
    </source>
</evidence>
<gene>
    <name evidence="25" type="primary">LOC118413077</name>
</gene>
<feature type="compositionally biased region" description="Basic and acidic residues" evidence="22">
    <location>
        <begin position="375"/>
        <end position="388"/>
    </location>
</feature>
<dbReference type="PROSITE" id="PS50011">
    <property type="entry name" value="PROTEIN_KINASE_DOM"/>
    <property type="match status" value="1"/>
</dbReference>